<dbReference type="Pfam" id="PF22076">
    <property type="entry name" value="Cep192_D6"/>
    <property type="match status" value="1"/>
</dbReference>
<feature type="region of interest" description="Disordered" evidence="2">
    <location>
        <begin position="684"/>
        <end position="710"/>
    </location>
</feature>
<dbReference type="InterPro" id="IPR054091">
    <property type="entry name" value="Cep192-like_D5"/>
</dbReference>
<dbReference type="Pfam" id="PF22073">
    <property type="entry name" value="Cep192_D4"/>
    <property type="match status" value="1"/>
</dbReference>
<dbReference type="InterPro" id="IPR013783">
    <property type="entry name" value="Ig-like_fold"/>
</dbReference>
<proteinExistence type="predicted"/>
<feature type="region of interest" description="Disordered" evidence="2">
    <location>
        <begin position="442"/>
        <end position="476"/>
    </location>
</feature>
<feature type="compositionally biased region" description="Low complexity" evidence="2">
    <location>
        <begin position="350"/>
        <end position="360"/>
    </location>
</feature>
<dbReference type="InterPro" id="IPR054090">
    <property type="entry name" value="Cep192_Spd-2-like_dom"/>
</dbReference>
<evidence type="ECO:0000256" key="1">
    <source>
        <dbReference type="SAM" id="Coils"/>
    </source>
</evidence>
<evidence type="ECO:0000259" key="5">
    <source>
        <dbReference type="Pfam" id="PF22076"/>
    </source>
</evidence>
<name>A0A034VFU9_BACDO</name>
<feature type="region of interest" description="Disordered" evidence="2">
    <location>
        <begin position="137"/>
        <end position="168"/>
    </location>
</feature>
<feature type="domain" description="Cep192/Spd-2-like" evidence="3">
    <location>
        <begin position="800"/>
        <end position="915"/>
    </location>
</feature>
<dbReference type="InterPro" id="IPR054092">
    <property type="entry name" value="Cep192-like_D6"/>
</dbReference>
<feature type="region of interest" description="Disordered" evidence="2">
    <location>
        <begin position="350"/>
        <end position="413"/>
    </location>
</feature>
<feature type="coiled-coil region" evidence="1">
    <location>
        <begin position="41"/>
        <end position="72"/>
    </location>
</feature>
<feature type="compositionally biased region" description="Polar residues" evidence="2">
    <location>
        <begin position="601"/>
        <end position="634"/>
    </location>
</feature>
<feature type="region of interest" description="Disordered" evidence="2">
    <location>
        <begin position="554"/>
        <end position="635"/>
    </location>
</feature>
<feature type="domain" description="Cep192-like" evidence="5">
    <location>
        <begin position="1172"/>
        <end position="1261"/>
    </location>
</feature>
<evidence type="ECO:0000313" key="6">
    <source>
        <dbReference type="EMBL" id="JAC40645.1"/>
    </source>
</evidence>
<feature type="compositionally biased region" description="Low complexity" evidence="2">
    <location>
        <begin position="771"/>
        <end position="782"/>
    </location>
</feature>
<dbReference type="OrthoDB" id="67059at2759"/>
<feature type="domain" description="Cep192-like" evidence="4">
    <location>
        <begin position="948"/>
        <end position="1098"/>
    </location>
</feature>
<evidence type="ECO:0000259" key="3">
    <source>
        <dbReference type="Pfam" id="PF22073"/>
    </source>
</evidence>
<feature type="compositionally biased region" description="Basic and acidic residues" evidence="2">
    <location>
        <begin position="397"/>
        <end position="406"/>
    </location>
</feature>
<evidence type="ECO:0000256" key="2">
    <source>
        <dbReference type="SAM" id="MobiDB-lite"/>
    </source>
</evidence>
<organism evidence="6">
    <name type="scientific">Bactrocera dorsalis</name>
    <name type="common">Oriental fruit fly</name>
    <name type="synonym">Dacus dorsalis</name>
    <dbReference type="NCBI Taxonomy" id="27457"/>
    <lineage>
        <taxon>Eukaryota</taxon>
        <taxon>Metazoa</taxon>
        <taxon>Ecdysozoa</taxon>
        <taxon>Arthropoda</taxon>
        <taxon>Hexapoda</taxon>
        <taxon>Insecta</taxon>
        <taxon>Pterygota</taxon>
        <taxon>Neoptera</taxon>
        <taxon>Endopterygota</taxon>
        <taxon>Diptera</taxon>
        <taxon>Brachycera</taxon>
        <taxon>Muscomorpha</taxon>
        <taxon>Tephritoidea</taxon>
        <taxon>Tephritidae</taxon>
        <taxon>Bactrocera</taxon>
        <taxon>Bactrocera</taxon>
    </lineage>
</organism>
<feature type="compositionally biased region" description="Polar residues" evidence="2">
    <location>
        <begin position="686"/>
        <end position="695"/>
    </location>
</feature>
<evidence type="ECO:0000259" key="4">
    <source>
        <dbReference type="Pfam" id="PF22074"/>
    </source>
</evidence>
<reference evidence="6" key="1">
    <citation type="journal article" date="2014" name="BMC Genomics">
        <title>Characterizing the developmental transcriptome of the oriental fruit fly, Bactrocera dorsalis (Diptera: Tephritidae) through comparative genomic analysis with Drosophila melanogaster utilizing modENCODE datasets.</title>
        <authorList>
            <person name="Geib S.M."/>
            <person name="Calla B."/>
            <person name="Hall B."/>
            <person name="Hou S."/>
            <person name="Manoukis N.C."/>
        </authorList>
    </citation>
    <scope>NUCLEOTIDE SEQUENCE</scope>
    <source>
        <strain evidence="6">Punador</strain>
    </source>
</reference>
<feature type="region of interest" description="Disordered" evidence="2">
    <location>
        <begin position="736"/>
        <end position="782"/>
    </location>
</feature>
<sequence>MDNRAIEQKNLTDSLGVLNLDGLRVFGEMSNSSIASSKPINERLNKERLRALETLEKANKTMKSDVNKIIQQSFAKKDFRDPDPVTTSSNSSSKFNRTEYVPYHRPDSINISDLVMDESINLDFKSTVSTSNNTKVSFEPSEITGRSTHYKDRKSQKNPKNSMASTSSRLSVGDILATSFAPKARNLGEVLGERTSFSSTTLGSLSNSRSLLRTADLSLNTSEATFSNKTAAVGGQFSFNVTNESTVNTEEFQPAENMHSKLLMDEIAWAQEFATIPTSDLNKSSKDKMIDVKDFDLQSNPNSSLFSRDPNFSVGRFFNQRSEDLQNIVKSLSPERMRPPIALVDETQSSLSLTTPLGTTKASQSTNDVDRTPQIDNKTYSIAPKTNQSTAAGLGKTIRDEHESKDSGNGTKENESYLLSLSHIKKAFIKNSDNDIPSTNLIDLLKKPKRPKSPQNLGQTELEQGSKQLETKTKEAQEVRVAHKKYTGNSTVRSSIEQYTKSLNTLEELLSENKENLDPQRMRGSESQADTISFTESLLDASDLKVLQQSINQPRSPLSPLNIPTVRLSPDQTDVKVRSSKISLKTPERLDDNSKMIGNESVISKTSPSNSRTASNKNNKPILTPNGKSPSAVSPTLALKQKPLSSTRLDEQKSDCDFIAISPNLSKSMTSSKAISAERTLLANGSPYNGLNSGVPSPPRSYMSSQPSSPIAENHNENYRGVCENCSPQLRVKPQTTTTGRIRRTTSSPSISERSTKSIVPMRTTSAQSLRNGSSNGGVVRSVSRCSSSSEFSHRDGNAIPLKVTAVELSWGSTRLRNAAHKTMQIKNTASKKLTLRIDVHGPGYQLINMPGNNSLTLQSQECRTIAVSFCPTVIGAAIGKLSFYAPQNTSIAHNSASTASMSSFLDIPLYGYGGHCSVVAQEVNIAPVGMAFLQMGYLHELSQPIQRTIRVYNKGPLLGFALASIDSVGLRLPRLCTAFEIQPSAMLIPPGSSAMLRVVFRPQREDVKKITRQTKSVLTLANLRLISGDEANRQRMRQLVARMSADERANLSSSKSLEALWEKLPGEKDIEELQLFKESPTLTFDLLTNMRIHEVALTINDDYLDETIKSTSSFYFPDEDETVLFRTVCSPSPSNNADGSGPVLDRVDELTEDEVEQAANSNDSSARGEACCWSVLPSSLNFHLRGEKHMISSSIFICNSFKSRQYFEVSTNRKNLLQLKPTDGYVEPDGGHLEVEVKLRVDKLNDDNRAEPIYITVSMEVKLRVDKLNDDNRAEPIYITVS</sequence>
<accession>A0A034VFU9</accession>
<dbReference type="Gene3D" id="2.60.40.10">
    <property type="entry name" value="Immunoglobulins"/>
    <property type="match status" value="1"/>
</dbReference>
<feature type="compositionally biased region" description="Low complexity" evidence="2">
    <location>
        <begin position="736"/>
        <end position="759"/>
    </location>
</feature>
<keyword evidence="1" id="KW-0175">Coiled coil</keyword>
<feature type="compositionally biased region" description="Polar residues" evidence="2">
    <location>
        <begin position="453"/>
        <end position="468"/>
    </location>
</feature>
<protein>
    <recommendedName>
        <fullName evidence="7">MSP domain-containing protein</fullName>
    </recommendedName>
</protein>
<feature type="compositionally biased region" description="Polar residues" evidence="2">
    <location>
        <begin position="374"/>
        <end position="391"/>
    </location>
</feature>
<feature type="non-terminal residue" evidence="6">
    <location>
        <position position="1283"/>
    </location>
</feature>
<evidence type="ECO:0008006" key="7">
    <source>
        <dbReference type="Google" id="ProtNLM"/>
    </source>
</evidence>
<dbReference type="EMBL" id="GAKP01018307">
    <property type="protein sequence ID" value="JAC40645.1"/>
    <property type="molecule type" value="Transcribed_RNA"/>
</dbReference>
<dbReference type="Pfam" id="PF22074">
    <property type="entry name" value="Cep192_D5"/>
    <property type="match status" value="1"/>
</dbReference>
<feature type="compositionally biased region" description="Polar residues" evidence="2">
    <location>
        <begin position="158"/>
        <end position="168"/>
    </location>
</feature>